<name>A0A2R8BGT9_9RHOB</name>
<reference evidence="1 2" key="1">
    <citation type="submission" date="2018-03" db="EMBL/GenBank/DDBJ databases">
        <authorList>
            <person name="Keele B.F."/>
        </authorList>
    </citation>
    <scope>NUCLEOTIDE SEQUENCE [LARGE SCALE GENOMIC DNA]</scope>
    <source>
        <strain evidence="1 2">CECT 8599</strain>
    </source>
</reference>
<evidence type="ECO:0000313" key="1">
    <source>
        <dbReference type="EMBL" id="SPH22281.1"/>
    </source>
</evidence>
<dbReference type="RefSeq" id="WP_245926057.1">
    <property type="nucleotide sequence ID" value="NZ_OMOR01000001.1"/>
</dbReference>
<sequence>MRSFALILVFGLSACTQFPELDGAVTAHGSDANYPDLVPIEPILAQAASGPSADQTTDQLSSRVAALKARASRLRGRVVDTSSRDRMRTGVPRG</sequence>
<organism evidence="1 2">
    <name type="scientific">Ascidiaceihabitans donghaensis</name>
    <dbReference type="NCBI Taxonomy" id="1510460"/>
    <lineage>
        <taxon>Bacteria</taxon>
        <taxon>Pseudomonadati</taxon>
        <taxon>Pseudomonadota</taxon>
        <taxon>Alphaproteobacteria</taxon>
        <taxon>Rhodobacterales</taxon>
        <taxon>Paracoccaceae</taxon>
        <taxon>Ascidiaceihabitans</taxon>
    </lineage>
</organism>
<dbReference type="AlphaFoldDB" id="A0A2R8BGT9"/>
<accession>A0A2R8BGT9</accession>
<dbReference type="PROSITE" id="PS51257">
    <property type="entry name" value="PROKAR_LIPOPROTEIN"/>
    <property type="match status" value="1"/>
</dbReference>
<evidence type="ECO:0000313" key="2">
    <source>
        <dbReference type="Proteomes" id="UP000244880"/>
    </source>
</evidence>
<dbReference type="Proteomes" id="UP000244880">
    <property type="component" value="Unassembled WGS sequence"/>
</dbReference>
<proteinExistence type="predicted"/>
<protein>
    <submittedName>
        <fullName evidence="1">Uncharacterized protein</fullName>
    </submittedName>
</protein>
<dbReference type="EMBL" id="OMOR01000001">
    <property type="protein sequence ID" value="SPH22281.1"/>
    <property type="molecule type" value="Genomic_DNA"/>
</dbReference>
<keyword evidence="2" id="KW-1185">Reference proteome</keyword>
<gene>
    <name evidence="1" type="ORF">ASD8599_03024</name>
</gene>